<dbReference type="Pfam" id="PF12895">
    <property type="entry name" value="ANAPC3"/>
    <property type="match status" value="1"/>
</dbReference>
<dbReference type="PANTHER" id="PTHR14027">
    <property type="entry name" value="RNA POLYMERASE-ASSOCIATED PROTEIN CTR9"/>
    <property type="match status" value="1"/>
</dbReference>
<comment type="caution">
    <text evidence="4">The sequence shown here is derived from an EMBL/GenBank/DDBJ whole genome shotgun (WGS) entry which is preliminary data.</text>
</comment>
<proteinExistence type="predicted"/>
<dbReference type="Gene3D" id="1.25.40.10">
    <property type="entry name" value="Tetratricopeptide repeat domain"/>
    <property type="match status" value="1"/>
</dbReference>
<evidence type="ECO:0000256" key="1">
    <source>
        <dbReference type="ARBA" id="ARBA00022737"/>
    </source>
</evidence>
<protein>
    <submittedName>
        <fullName evidence="4">Protein required for normal CLN1 and CLN2 G1 cyclin expression</fullName>
    </submittedName>
</protein>
<gene>
    <name evidence="4" type="primary">CTR9</name>
    <name evidence="4" type="ORF">MHBO_002842</name>
</gene>
<dbReference type="InterPro" id="IPR019734">
    <property type="entry name" value="TPR_rpt"/>
</dbReference>
<dbReference type="InterPro" id="IPR011990">
    <property type="entry name" value="TPR-like_helical_dom_sf"/>
</dbReference>
<dbReference type="SUPFAM" id="SSF48452">
    <property type="entry name" value="TPR-like"/>
    <property type="match status" value="1"/>
</dbReference>
<feature type="repeat" description="TPR" evidence="3">
    <location>
        <begin position="131"/>
        <end position="164"/>
    </location>
</feature>
<evidence type="ECO:0000313" key="5">
    <source>
        <dbReference type="Proteomes" id="UP001439008"/>
    </source>
</evidence>
<evidence type="ECO:0000313" key="4">
    <source>
        <dbReference type="EMBL" id="MES1921292.1"/>
    </source>
</evidence>
<evidence type="ECO:0000256" key="2">
    <source>
        <dbReference type="ARBA" id="ARBA00022803"/>
    </source>
</evidence>
<accession>A0ABV2APN1</accession>
<reference evidence="4 5" key="1">
    <citation type="journal article" date="2024" name="BMC Biol.">
        <title>Comparative genomics of Ascetosporea gives new insight into the evolutionary basis for animal parasitism in Rhizaria.</title>
        <authorList>
            <person name="Hiltunen Thoren M."/>
            <person name="Onut-Brannstrom I."/>
            <person name="Alfjorden A."/>
            <person name="Peckova H."/>
            <person name="Swords F."/>
            <person name="Hooper C."/>
            <person name="Holzer A.S."/>
            <person name="Bass D."/>
            <person name="Burki F."/>
        </authorList>
    </citation>
    <scope>NUCLEOTIDE SEQUENCE [LARGE SCALE GENOMIC DNA]</scope>
    <source>
        <strain evidence="4">20-A016</strain>
    </source>
</reference>
<sequence>MADFLYKKLSNVSKQIKEILVTKRNNEPIDEKAENCFLQLREICGEANDLEQQYKNDVLSLAKSGMAEIKLLLENKQHCYRLLSSSISLSPKNSAALRLKGNLLYSDKKHEEALSCFRSAASIDGKLEVDANFWMAIGLCLFQLNKFEEAETAFSKATNLDNSSDENCVCLIITLLKSKNKNCENNFSKAKTKFAKIIQNVKTGLSKNPKNPFLLFFAADFLFYKGEIEKVVFENLER</sequence>
<dbReference type="EMBL" id="JBDODL010001225">
    <property type="protein sequence ID" value="MES1921292.1"/>
    <property type="molecule type" value="Genomic_DNA"/>
</dbReference>
<keyword evidence="5" id="KW-1185">Reference proteome</keyword>
<evidence type="ECO:0000256" key="3">
    <source>
        <dbReference type="PROSITE-ProRule" id="PRU00339"/>
    </source>
</evidence>
<dbReference type="Proteomes" id="UP001439008">
    <property type="component" value="Unassembled WGS sequence"/>
</dbReference>
<name>A0ABV2APN1_9EUKA</name>
<keyword evidence="1" id="KW-0677">Repeat</keyword>
<dbReference type="SMART" id="SM00028">
    <property type="entry name" value="TPR"/>
    <property type="match status" value="3"/>
</dbReference>
<keyword evidence="2 3" id="KW-0802">TPR repeat</keyword>
<dbReference type="PANTHER" id="PTHR14027:SF2">
    <property type="entry name" value="RNA POLYMERASE-ASSOCIATED PROTEIN CTR9 HOMOLOG"/>
    <property type="match status" value="1"/>
</dbReference>
<organism evidence="4 5">
    <name type="scientific">Bonamia ostreae</name>
    <dbReference type="NCBI Taxonomy" id="126728"/>
    <lineage>
        <taxon>Eukaryota</taxon>
        <taxon>Sar</taxon>
        <taxon>Rhizaria</taxon>
        <taxon>Endomyxa</taxon>
        <taxon>Ascetosporea</taxon>
        <taxon>Haplosporida</taxon>
        <taxon>Bonamia</taxon>
    </lineage>
</organism>
<dbReference type="PROSITE" id="PS50005">
    <property type="entry name" value="TPR"/>
    <property type="match status" value="1"/>
</dbReference>
<dbReference type="InterPro" id="IPR031101">
    <property type="entry name" value="Ctr9"/>
</dbReference>